<dbReference type="GeneID" id="106477201"/>
<organism evidence="2 3">
    <name type="scientific">Limulus polyphemus</name>
    <name type="common">Atlantic horseshoe crab</name>
    <dbReference type="NCBI Taxonomy" id="6850"/>
    <lineage>
        <taxon>Eukaryota</taxon>
        <taxon>Metazoa</taxon>
        <taxon>Ecdysozoa</taxon>
        <taxon>Arthropoda</taxon>
        <taxon>Chelicerata</taxon>
        <taxon>Merostomata</taxon>
        <taxon>Xiphosura</taxon>
        <taxon>Limulidae</taxon>
        <taxon>Limulus</taxon>
    </lineage>
</organism>
<sequence length="158" mass="17997">MKRKSLLRKPLGGIFILVIHASLGVRERLKSDEDTDIKAVISSWLQQQPDDVRHHLETFIEDFFYKALEWVLKQNDFVVDTTLVGVVMNGLSHLVDVHNKFQFAVGLLRGLGSNLPKISKETFAKELFSWIGEVAPDPNYPLNTYYNNGKRQAGQLQS</sequence>
<reference evidence="3" key="1">
    <citation type="submission" date="2025-08" db="UniProtKB">
        <authorList>
            <consortium name="RefSeq"/>
        </authorList>
    </citation>
    <scope>IDENTIFICATION</scope>
    <source>
        <tissue evidence="3">Muscle</tissue>
    </source>
</reference>
<dbReference type="RefSeq" id="XP_022236566.1">
    <property type="nucleotide sequence ID" value="XM_022380858.1"/>
</dbReference>
<evidence type="ECO:0000313" key="3">
    <source>
        <dbReference type="RefSeq" id="XP_022236566.1"/>
    </source>
</evidence>
<gene>
    <name evidence="3" type="primary">LOC106477201</name>
</gene>
<dbReference type="Pfam" id="PF21264">
    <property type="entry name" value="DYNC2H1_AAA_dom"/>
    <property type="match status" value="1"/>
</dbReference>
<keyword evidence="2" id="KW-1185">Reference proteome</keyword>
<accession>A0ABM1RYW1</accession>
<evidence type="ECO:0000313" key="2">
    <source>
        <dbReference type="Proteomes" id="UP000694941"/>
    </source>
</evidence>
<proteinExistence type="predicted"/>
<dbReference type="InterPro" id="IPR049400">
    <property type="entry name" value="DYNC2H1_AAA_dom"/>
</dbReference>
<feature type="domain" description="Cytoplasmic dynein 2 heavy chain 1 AAA+ ATPase" evidence="1">
    <location>
        <begin position="36"/>
        <end position="130"/>
    </location>
</feature>
<name>A0ABM1RYW1_LIMPO</name>
<dbReference type="Proteomes" id="UP000694941">
    <property type="component" value="Unplaced"/>
</dbReference>
<protein>
    <submittedName>
        <fullName evidence="3">Cytoplasmic dynein 2 heavy chain 1-like</fullName>
    </submittedName>
</protein>
<evidence type="ECO:0000259" key="1">
    <source>
        <dbReference type="Pfam" id="PF21264"/>
    </source>
</evidence>